<dbReference type="AlphaFoldDB" id="A0A814N3V1"/>
<organism evidence="2 3">
    <name type="scientific">Brachionus calyciflorus</name>
    <dbReference type="NCBI Taxonomy" id="104777"/>
    <lineage>
        <taxon>Eukaryota</taxon>
        <taxon>Metazoa</taxon>
        <taxon>Spiralia</taxon>
        <taxon>Gnathifera</taxon>
        <taxon>Rotifera</taxon>
        <taxon>Eurotatoria</taxon>
        <taxon>Monogononta</taxon>
        <taxon>Pseudotrocha</taxon>
        <taxon>Ploima</taxon>
        <taxon>Brachionidae</taxon>
        <taxon>Brachionus</taxon>
    </lineage>
</organism>
<evidence type="ECO:0000256" key="1">
    <source>
        <dbReference type="SAM" id="MobiDB-lite"/>
    </source>
</evidence>
<dbReference type="OrthoDB" id="10225591at2759"/>
<comment type="caution">
    <text evidence="2">The sequence shown here is derived from an EMBL/GenBank/DDBJ whole genome shotgun (WGS) entry which is preliminary data.</text>
</comment>
<protein>
    <submittedName>
        <fullName evidence="2">Uncharacterized protein</fullName>
    </submittedName>
</protein>
<sequence>MDSKSVKDLISSLIETSKKKSLFNDFADLNSIDEETCKETTGFFKNEFEKINDYLGEMKDSSIRSKSQALAIYLFWLKTGLNQEAIKAHFRIENRTDISRFCEQTFSSDLDKKIQESEKVDGGEPSIPNSNDREKSKSTPLNSLPIALNIDFLLCDLNNYIKHVPSWGGRFVDSNTLTRIRLVNTCTIDYFLLGLWYASKIKTSFKSQLDLSNLEIKINVLVIIDLIEKNQWNKSKSIWITDVLKKTINHNRNYDLFGDKTENIDIHLQTQQIYESFINCSYATAVHSSTILMGNELEKEIEVNEDKYVLLFFEIFKQTHYLGVYNINNRLNFIDDLSPRSYKTTLPKLEA</sequence>
<proteinExistence type="predicted"/>
<dbReference type="Proteomes" id="UP000663879">
    <property type="component" value="Unassembled WGS sequence"/>
</dbReference>
<evidence type="ECO:0000313" key="3">
    <source>
        <dbReference type="Proteomes" id="UP000663879"/>
    </source>
</evidence>
<name>A0A814N3V1_9BILA</name>
<accession>A0A814N3V1</accession>
<reference evidence="2" key="1">
    <citation type="submission" date="2021-02" db="EMBL/GenBank/DDBJ databases">
        <authorList>
            <person name="Nowell W R."/>
        </authorList>
    </citation>
    <scope>NUCLEOTIDE SEQUENCE</scope>
    <source>
        <strain evidence="2">Ploen Becks lab</strain>
    </source>
</reference>
<feature type="region of interest" description="Disordered" evidence="1">
    <location>
        <begin position="116"/>
        <end position="139"/>
    </location>
</feature>
<gene>
    <name evidence="2" type="ORF">OXX778_LOCUS20498</name>
</gene>
<feature type="non-terminal residue" evidence="2">
    <location>
        <position position="1"/>
    </location>
</feature>
<evidence type="ECO:0000313" key="2">
    <source>
        <dbReference type="EMBL" id="CAF1087509.1"/>
    </source>
</evidence>
<dbReference type="EMBL" id="CAJNOC010006865">
    <property type="protein sequence ID" value="CAF1087509.1"/>
    <property type="molecule type" value="Genomic_DNA"/>
</dbReference>
<keyword evidence="3" id="KW-1185">Reference proteome</keyword>